<proteinExistence type="predicted"/>
<feature type="compositionally biased region" description="Polar residues" evidence="1">
    <location>
        <begin position="265"/>
        <end position="276"/>
    </location>
</feature>
<organism evidence="2 3">
    <name type="scientific">Ridgeia piscesae</name>
    <name type="common">Tubeworm</name>
    <dbReference type="NCBI Taxonomy" id="27915"/>
    <lineage>
        <taxon>Eukaryota</taxon>
        <taxon>Metazoa</taxon>
        <taxon>Spiralia</taxon>
        <taxon>Lophotrochozoa</taxon>
        <taxon>Annelida</taxon>
        <taxon>Polychaeta</taxon>
        <taxon>Sedentaria</taxon>
        <taxon>Canalipalpata</taxon>
        <taxon>Sabellida</taxon>
        <taxon>Siboglinidae</taxon>
        <taxon>Ridgeia</taxon>
    </lineage>
</organism>
<gene>
    <name evidence="2" type="ORF">NP493_1201g01023</name>
</gene>
<keyword evidence="3" id="KW-1185">Reference proteome</keyword>
<evidence type="ECO:0000256" key="1">
    <source>
        <dbReference type="SAM" id="MobiDB-lite"/>
    </source>
</evidence>
<feature type="region of interest" description="Disordered" evidence="1">
    <location>
        <begin position="1"/>
        <end position="26"/>
    </location>
</feature>
<dbReference type="EMBL" id="JAODUO010001200">
    <property type="protein sequence ID" value="KAK2169227.1"/>
    <property type="molecule type" value="Genomic_DNA"/>
</dbReference>
<dbReference type="AlphaFoldDB" id="A0AAD9KDD2"/>
<sequence>MSVVSNPERQEMSVMNRTSKPDLPKLETTHAEFDVDHEKNLKFNTLEEKHVKLPVKTSKPTTTNNKKTDVTLTSSEIDRWLEEQQSKPSLQHLAKTHSLKSTQARQVISKADPDEAKTDRRVVAKAEPHEAKSTRQTKEYAHKAKSDVQVIDKPHSKEATSVGQVMTKAEPQEAKSAEPVMTKRHAEREITVNVPPTITHPDDTITIQPQLPQPPVPTPHNNTHQSLSTRDLRPANNRTETVDNDADDGRETKDRFETGTRPGRGSQSLHAVSTGLSRHKTRSLKTTSTKHPPPEDSTGDATHNKVVHRRHLSRQTLPANKIQLRMPSQ</sequence>
<feature type="compositionally biased region" description="Basic and acidic residues" evidence="1">
    <location>
        <begin position="247"/>
        <end position="258"/>
    </location>
</feature>
<dbReference type="Proteomes" id="UP001209878">
    <property type="component" value="Unassembled WGS sequence"/>
</dbReference>
<protein>
    <submittedName>
        <fullName evidence="2">Uncharacterized protein</fullName>
    </submittedName>
</protein>
<name>A0AAD9KDD2_RIDPI</name>
<evidence type="ECO:0000313" key="2">
    <source>
        <dbReference type="EMBL" id="KAK2169227.1"/>
    </source>
</evidence>
<evidence type="ECO:0000313" key="3">
    <source>
        <dbReference type="Proteomes" id="UP001209878"/>
    </source>
</evidence>
<feature type="compositionally biased region" description="Low complexity" evidence="1">
    <location>
        <begin position="195"/>
        <end position="210"/>
    </location>
</feature>
<reference evidence="2" key="1">
    <citation type="journal article" date="2023" name="Mol. Biol. Evol.">
        <title>Third-Generation Sequencing Reveals the Adaptive Role of the Epigenome in Three Deep-Sea Polychaetes.</title>
        <authorList>
            <person name="Perez M."/>
            <person name="Aroh O."/>
            <person name="Sun Y."/>
            <person name="Lan Y."/>
            <person name="Juniper S.K."/>
            <person name="Young C.R."/>
            <person name="Angers B."/>
            <person name="Qian P.Y."/>
        </authorList>
    </citation>
    <scope>NUCLEOTIDE SEQUENCE</scope>
    <source>
        <strain evidence="2">R07B-5</strain>
    </source>
</reference>
<feature type="region of interest" description="Disordered" evidence="1">
    <location>
        <begin position="84"/>
        <end position="329"/>
    </location>
</feature>
<feature type="compositionally biased region" description="Basic and acidic residues" evidence="1">
    <location>
        <begin position="111"/>
        <end position="158"/>
    </location>
</feature>
<feature type="compositionally biased region" description="Polar residues" evidence="1">
    <location>
        <begin position="1"/>
        <end position="18"/>
    </location>
</feature>
<accession>A0AAD9KDD2</accession>
<comment type="caution">
    <text evidence="2">The sequence shown here is derived from an EMBL/GenBank/DDBJ whole genome shotgun (WGS) entry which is preliminary data.</text>
</comment>